<dbReference type="PANTHER" id="PTHR11953">
    <property type="entry name" value="EXOSOME COMPLEX COMPONENT"/>
    <property type="match status" value="1"/>
</dbReference>
<dbReference type="InterPro" id="IPR018336">
    <property type="entry name" value="RNase_PH_CS"/>
</dbReference>
<keyword evidence="5" id="KW-0694">RNA-binding</keyword>
<comment type="catalytic activity">
    <reaction evidence="6">
        <text>tRNA(n+1) + phosphate = tRNA(n) + a ribonucleoside 5'-diphosphate</text>
        <dbReference type="Rhea" id="RHEA:10628"/>
        <dbReference type="Rhea" id="RHEA-COMP:17343"/>
        <dbReference type="Rhea" id="RHEA-COMP:17344"/>
        <dbReference type="ChEBI" id="CHEBI:43474"/>
        <dbReference type="ChEBI" id="CHEBI:57930"/>
        <dbReference type="ChEBI" id="CHEBI:173114"/>
        <dbReference type="EC" id="2.7.7.56"/>
    </reaction>
</comment>
<keyword evidence="2 6" id="KW-0698">rRNA processing</keyword>
<dbReference type="NCBIfam" id="TIGR01966">
    <property type="entry name" value="RNasePH"/>
    <property type="match status" value="1"/>
</dbReference>
<evidence type="ECO:0000256" key="6">
    <source>
        <dbReference type="HAMAP-Rule" id="MF_00564"/>
    </source>
</evidence>
<dbReference type="InterPro" id="IPR001247">
    <property type="entry name" value="ExoRNase_PH_dom1"/>
</dbReference>
<keyword evidence="4 6" id="KW-0819">tRNA processing</keyword>
<dbReference type="FunFam" id="3.30.230.70:FF:000003">
    <property type="entry name" value="Ribonuclease PH"/>
    <property type="match status" value="1"/>
</dbReference>
<comment type="caution">
    <text evidence="9">The sequence shown here is derived from an EMBL/GenBank/DDBJ whole genome shotgun (WGS) entry which is preliminary data.</text>
</comment>
<accession>A0AA46DGG6</accession>
<evidence type="ECO:0000259" key="8">
    <source>
        <dbReference type="Pfam" id="PF03725"/>
    </source>
</evidence>
<dbReference type="GO" id="GO:0000049">
    <property type="term" value="F:tRNA binding"/>
    <property type="evidence" value="ECO:0007669"/>
    <property type="project" value="UniProtKB-UniRule"/>
</dbReference>
<dbReference type="GO" id="GO:0031125">
    <property type="term" value="P:rRNA 3'-end processing"/>
    <property type="evidence" value="ECO:0007669"/>
    <property type="project" value="UniProtKB-ARBA"/>
</dbReference>
<dbReference type="AlphaFoldDB" id="A0AA46DGG6"/>
<evidence type="ECO:0000259" key="7">
    <source>
        <dbReference type="Pfam" id="PF01138"/>
    </source>
</evidence>
<comment type="function">
    <text evidence="6">Phosphorolytic 3'-5' exoribonuclease that plays an important role in tRNA 3'-end maturation. Removes nucleotide residues following the 3'-CCA terminus of tRNAs; can also add nucleotides to the ends of RNA molecules by using nucleoside diphosphates as substrates, but this may not be physiologically important. Probably plays a role in initiation of 16S rRNA degradation (leading to ribosome degradation) during starvation.</text>
</comment>
<dbReference type="InterPro" id="IPR020568">
    <property type="entry name" value="Ribosomal_Su5_D2-typ_SF"/>
</dbReference>
<dbReference type="SUPFAM" id="SSF55666">
    <property type="entry name" value="Ribonuclease PH domain 2-like"/>
    <property type="match status" value="1"/>
</dbReference>
<dbReference type="GO" id="GO:0016075">
    <property type="term" value="P:rRNA catabolic process"/>
    <property type="evidence" value="ECO:0007669"/>
    <property type="project" value="UniProtKB-UniRule"/>
</dbReference>
<feature type="binding site" evidence="6">
    <location>
        <begin position="149"/>
        <end position="151"/>
    </location>
    <ligand>
        <name>phosphate</name>
        <dbReference type="ChEBI" id="CHEBI:43474"/>
        <note>substrate</note>
    </ligand>
</feature>
<evidence type="ECO:0000256" key="3">
    <source>
        <dbReference type="ARBA" id="ARBA00022555"/>
    </source>
</evidence>
<reference evidence="9 10" key="1">
    <citation type="submission" date="2019-03" db="EMBL/GenBank/DDBJ databases">
        <title>Genomic Encyclopedia of Type Strains, Phase IV (KMG-IV): sequencing the most valuable type-strain genomes for metagenomic binning, comparative biology and taxonomic classification.</title>
        <authorList>
            <person name="Goeker M."/>
        </authorList>
    </citation>
    <scope>NUCLEOTIDE SEQUENCE [LARGE SCALE GENOMIC DNA]</scope>
    <source>
        <strain evidence="9 10">DSM 15264</strain>
    </source>
</reference>
<dbReference type="CDD" id="cd11362">
    <property type="entry name" value="RNase_PH_bact"/>
    <property type="match status" value="1"/>
</dbReference>
<protein>
    <recommendedName>
        <fullName evidence="6">Ribonuclease PH</fullName>
        <shortName evidence="6">RNase PH</shortName>
        <ecNumber evidence="6">2.7.7.56</ecNumber>
    </recommendedName>
    <alternativeName>
        <fullName evidence="6">tRNA nucleotidyltransferase</fullName>
    </alternativeName>
</protein>
<sequence length="263" mass="28128">MYGRGGAHAGAPRSVSLQISQMTTYLRSQGRAPDALRPVRITRNYTRHAEGSVLIEFGDTRVLCTASVEERVPPHKRGSGEGWVTAEYGMLPRSTHTRTDREAAKGKQSGRTQEIQRLIGRSLRAVFDLAKLGERTIQLDCDVIQADGGTRTAAITGAWVAAHDAVTKLLDLGLIDESPIRDAVAAVSVGIVQGVPLLDLEYVEDSSCDTDMNLVMTGSGGFVEIQGTAEGVPFSRAEMDALLALGEKGIRELIAAQKAALEG</sequence>
<keyword evidence="6" id="KW-0548">Nucleotidyltransferase</keyword>
<evidence type="ECO:0000256" key="2">
    <source>
        <dbReference type="ARBA" id="ARBA00022552"/>
    </source>
</evidence>
<dbReference type="EC" id="2.7.7.56" evidence="6"/>
<evidence type="ECO:0000256" key="5">
    <source>
        <dbReference type="ARBA" id="ARBA00022884"/>
    </source>
</evidence>
<organism evidence="9 10">
    <name type="scientific">Caldimonas thermodepolymerans</name>
    <dbReference type="NCBI Taxonomy" id="215580"/>
    <lineage>
        <taxon>Bacteria</taxon>
        <taxon>Pseudomonadati</taxon>
        <taxon>Pseudomonadota</taxon>
        <taxon>Betaproteobacteria</taxon>
        <taxon>Burkholderiales</taxon>
        <taxon>Sphaerotilaceae</taxon>
        <taxon>Caldimonas</taxon>
    </lineage>
</organism>
<dbReference type="InterPro" id="IPR036345">
    <property type="entry name" value="ExoRNase_PH_dom2_sf"/>
</dbReference>
<dbReference type="Gene3D" id="3.30.230.70">
    <property type="entry name" value="GHMP Kinase, N-terminal domain"/>
    <property type="match status" value="1"/>
</dbReference>
<dbReference type="Pfam" id="PF01138">
    <property type="entry name" value="RNase_PH"/>
    <property type="match status" value="1"/>
</dbReference>
<dbReference type="GO" id="GO:0000175">
    <property type="term" value="F:3'-5'-RNA exonuclease activity"/>
    <property type="evidence" value="ECO:0007669"/>
    <property type="project" value="UniProtKB-UniRule"/>
</dbReference>
<comment type="subunit">
    <text evidence="6">Homohexameric ring arranged as a trimer of dimers.</text>
</comment>
<evidence type="ECO:0000313" key="10">
    <source>
        <dbReference type="Proteomes" id="UP000294772"/>
    </source>
</evidence>
<feature type="domain" description="Exoribonuclease phosphorolytic" evidence="8">
    <location>
        <begin position="182"/>
        <end position="248"/>
    </location>
</feature>
<dbReference type="InterPro" id="IPR050080">
    <property type="entry name" value="RNase_PH"/>
</dbReference>
<dbReference type="GO" id="GO:0009022">
    <property type="term" value="F:tRNA nucleotidyltransferase activity"/>
    <property type="evidence" value="ECO:0007669"/>
    <property type="project" value="UniProtKB-UniRule"/>
</dbReference>
<evidence type="ECO:0000313" key="9">
    <source>
        <dbReference type="EMBL" id="TCP08910.1"/>
    </source>
</evidence>
<keyword evidence="3 6" id="KW-0820">tRNA-binding</keyword>
<dbReference type="Proteomes" id="UP000294772">
    <property type="component" value="Unassembled WGS sequence"/>
</dbReference>
<dbReference type="SUPFAM" id="SSF54211">
    <property type="entry name" value="Ribosomal protein S5 domain 2-like"/>
    <property type="match status" value="1"/>
</dbReference>
<dbReference type="PANTHER" id="PTHR11953:SF0">
    <property type="entry name" value="EXOSOME COMPLEX COMPONENT RRP41"/>
    <property type="match status" value="1"/>
</dbReference>
<dbReference type="Pfam" id="PF03725">
    <property type="entry name" value="RNase_PH_C"/>
    <property type="match status" value="1"/>
</dbReference>
<evidence type="ECO:0000256" key="4">
    <source>
        <dbReference type="ARBA" id="ARBA00022694"/>
    </source>
</evidence>
<dbReference type="InterPro" id="IPR002381">
    <property type="entry name" value="RNase_PH_bac-type"/>
</dbReference>
<dbReference type="InterPro" id="IPR027408">
    <property type="entry name" value="PNPase/RNase_PH_dom_sf"/>
</dbReference>
<dbReference type="GO" id="GO:0008033">
    <property type="term" value="P:tRNA processing"/>
    <property type="evidence" value="ECO:0007669"/>
    <property type="project" value="UniProtKB-UniRule"/>
</dbReference>
<gene>
    <name evidence="6" type="primary">rph</name>
    <name evidence="9" type="ORF">EV676_102420</name>
</gene>
<dbReference type="InterPro" id="IPR015847">
    <property type="entry name" value="ExoRNase_PH_dom2"/>
</dbReference>
<evidence type="ECO:0000256" key="1">
    <source>
        <dbReference type="ARBA" id="ARBA00006678"/>
    </source>
</evidence>
<feature type="binding site" evidence="6">
    <location>
        <position position="111"/>
    </location>
    <ligand>
        <name>phosphate</name>
        <dbReference type="ChEBI" id="CHEBI:43474"/>
        <note>substrate</note>
    </ligand>
</feature>
<name>A0AA46DGG6_9BURK</name>
<dbReference type="EMBL" id="SLXF01000002">
    <property type="protein sequence ID" value="TCP08910.1"/>
    <property type="molecule type" value="Genomic_DNA"/>
</dbReference>
<dbReference type="PROSITE" id="PS01277">
    <property type="entry name" value="RIBONUCLEASE_PH"/>
    <property type="match status" value="1"/>
</dbReference>
<dbReference type="HAMAP" id="MF_00564">
    <property type="entry name" value="RNase_PH"/>
    <property type="match status" value="1"/>
</dbReference>
<comment type="similarity">
    <text evidence="1 6">Belongs to the RNase PH family.</text>
</comment>
<feature type="domain" description="Exoribonuclease phosphorolytic" evidence="7">
    <location>
        <begin position="36"/>
        <end position="165"/>
    </location>
</feature>
<keyword evidence="6" id="KW-0808">Transferase</keyword>
<proteinExistence type="inferred from homology"/>